<dbReference type="PANTHER" id="PTHR48090">
    <property type="entry name" value="UNDECAPRENYL-PHOSPHATE 4-DEOXY-4-FORMAMIDO-L-ARABINOSE TRANSFERASE-RELATED"/>
    <property type="match status" value="1"/>
</dbReference>
<dbReference type="InterPro" id="IPR050256">
    <property type="entry name" value="Glycosyltransferase_2"/>
</dbReference>
<feature type="domain" description="Glycosyltransferase 2-like" evidence="10">
    <location>
        <begin position="17"/>
        <end position="181"/>
    </location>
</feature>
<dbReference type="Pfam" id="PF00535">
    <property type="entry name" value="Glycos_transf_2"/>
    <property type="match status" value="1"/>
</dbReference>
<dbReference type="InterPro" id="IPR001173">
    <property type="entry name" value="Glyco_trans_2-like"/>
</dbReference>
<evidence type="ECO:0000256" key="7">
    <source>
        <dbReference type="ARBA" id="ARBA00023136"/>
    </source>
</evidence>
<keyword evidence="7 9" id="KW-0472">Membrane</keyword>
<keyword evidence="3" id="KW-0328">Glycosyltransferase</keyword>
<evidence type="ECO:0000256" key="9">
    <source>
        <dbReference type="SAM" id="Phobius"/>
    </source>
</evidence>
<evidence type="ECO:0000313" key="11">
    <source>
        <dbReference type="EMBL" id="KKE82469.1"/>
    </source>
</evidence>
<feature type="transmembrane region" description="Helical" evidence="9">
    <location>
        <begin position="244"/>
        <end position="263"/>
    </location>
</feature>
<protein>
    <submittedName>
        <fullName evidence="11">Bactoprenol glucosyl transferase</fullName>
    </submittedName>
</protein>
<dbReference type="AlphaFoldDB" id="A0A0F6AAQ5"/>
<evidence type="ECO:0000313" key="12">
    <source>
        <dbReference type="Proteomes" id="UP000033434"/>
    </source>
</evidence>
<dbReference type="GO" id="GO:0016757">
    <property type="term" value="F:glycosyltransferase activity"/>
    <property type="evidence" value="ECO:0007669"/>
    <property type="project" value="UniProtKB-KW"/>
</dbReference>
<proteinExistence type="inferred from homology"/>
<evidence type="ECO:0000256" key="1">
    <source>
        <dbReference type="ARBA" id="ARBA00004651"/>
    </source>
</evidence>
<dbReference type="PANTHER" id="PTHR48090:SF1">
    <property type="entry name" value="PROPHAGE BACTOPRENOL GLUCOSYL TRANSFERASE HOMOLOG"/>
    <property type="match status" value="1"/>
</dbReference>
<keyword evidence="2" id="KW-1003">Cell membrane</keyword>
<dbReference type="FunFam" id="3.90.550.10:FF:000079">
    <property type="entry name" value="Probable glycosyl transferase"/>
    <property type="match status" value="1"/>
</dbReference>
<evidence type="ECO:0000256" key="8">
    <source>
        <dbReference type="ARBA" id="ARBA00038152"/>
    </source>
</evidence>
<comment type="similarity">
    <text evidence="8">Belongs to the glycosyltransferase 2 family. GtrB subfamily.</text>
</comment>
<keyword evidence="4 11" id="KW-0808">Transferase</keyword>
<comment type="caution">
    <text evidence="11">The sequence shown here is derived from an EMBL/GenBank/DDBJ whole genome shotgun (WGS) entry which is preliminary data.</text>
</comment>
<keyword evidence="6 9" id="KW-1133">Transmembrane helix</keyword>
<evidence type="ECO:0000259" key="10">
    <source>
        <dbReference type="Pfam" id="PF00535"/>
    </source>
</evidence>
<sequence length="332" mass="37198">MQLVSDKLSQPKDILLSVIVPVYNEEQVLPIFHHRLDQVLSALPNERLEVIYVNDGSSDDSWEVMLSLSSCCAALECINLSRNFGKEAAMTAGIDHCKGQAVMLLDADLQDPPELIPDMLAAWQQGFDVVNMKRTARHGESWFKKCSAGIYYKLLDHLADVPVQKNVGDFRLISRRVIDEIKQLSEKNRYMKGILSWPGYKQTTIEFDRPAREAGKTKWSFPQLVGLALSGITAFSVKPLRLSVWAGVIISLAAFLLAFWVLIKTALLGEVVQGYPSLMLVQLLLGGVQLIAIGVCGEYIGRIYTEVKGRPCYLVMEIEHKVRIVKEQKKHA</sequence>
<comment type="subcellular location">
    <subcellularLocation>
        <location evidence="1">Cell membrane</location>
        <topology evidence="1">Multi-pass membrane protein</topology>
    </subcellularLocation>
</comment>
<accession>A0A0F6AAQ5</accession>
<dbReference type="CDD" id="cd04187">
    <property type="entry name" value="DPM1_like_bac"/>
    <property type="match status" value="1"/>
</dbReference>
<evidence type="ECO:0000256" key="4">
    <source>
        <dbReference type="ARBA" id="ARBA00022679"/>
    </source>
</evidence>
<feature type="transmembrane region" description="Helical" evidence="9">
    <location>
        <begin position="275"/>
        <end position="300"/>
    </location>
</feature>
<dbReference type="PATRIC" id="fig|1129367.4.peg.3558"/>
<evidence type="ECO:0000256" key="6">
    <source>
        <dbReference type="ARBA" id="ARBA00022989"/>
    </source>
</evidence>
<keyword evidence="5 9" id="KW-0812">Transmembrane</keyword>
<organism evidence="11 12">
    <name type="scientific">Pseudoalteromonas luteoviolacea S4054</name>
    <dbReference type="NCBI Taxonomy" id="1129367"/>
    <lineage>
        <taxon>Bacteria</taxon>
        <taxon>Pseudomonadati</taxon>
        <taxon>Pseudomonadota</taxon>
        <taxon>Gammaproteobacteria</taxon>
        <taxon>Alteromonadales</taxon>
        <taxon>Pseudoalteromonadaceae</taxon>
        <taxon>Pseudoalteromonas</taxon>
    </lineage>
</organism>
<gene>
    <name evidence="11" type="ORF">N479_17875</name>
</gene>
<evidence type="ECO:0000256" key="3">
    <source>
        <dbReference type="ARBA" id="ARBA00022676"/>
    </source>
</evidence>
<dbReference type="Gene3D" id="3.90.550.10">
    <property type="entry name" value="Spore Coat Polysaccharide Biosynthesis Protein SpsA, Chain A"/>
    <property type="match status" value="1"/>
</dbReference>
<dbReference type="SUPFAM" id="SSF53448">
    <property type="entry name" value="Nucleotide-diphospho-sugar transferases"/>
    <property type="match status" value="1"/>
</dbReference>
<dbReference type="Proteomes" id="UP000033434">
    <property type="component" value="Unassembled WGS sequence"/>
</dbReference>
<dbReference type="GO" id="GO:0005886">
    <property type="term" value="C:plasma membrane"/>
    <property type="evidence" value="ECO:0007669"/>
    <property type="project" value="UniProtKB-SubCell"/>
</dbReference>
<name>A0A0F6AAQ5_9GAMM</name>
<evidence type="ECO:0000256" key="5">
    <source>
        <dbReference type="ARBA" id="ARBA00022692"/>
    </source>
</evidence>
<evidence type="ECO:0000256" key="2">
    <source>
        <dbReference type="ARBA" id="ARBA00022475"/>
    </source>
</evidence>
<dbReference type="RefSeq" id="WP_046357059.1">
    <property type="nucleotide sequence ID" value="NZ_AUXW01000162.1"/>
</dbReference>
<reference evidence="11 12" key="1">
    <citation type="journal article" date="2015" name="BMC Genomics">
        <title>Genome mining reveals unlocked bioactive potential of marine Gram-negative bacteria.</title>
        <authorList>
            <person name="Machado H."/>
            <person name="Sonnenschein E.C."/>
            <person name="Melchiorsen J."/>
            <person name="Gram L."/>
        </authorList>
    </citation>
    <scope>NUCLEOTIDE SEQUENCE [LARGE SCALE GENOMIC DNA]</scope>
    <source>
        <strain evidence="11 12">S4054</strain>
    </source>
</reference>
<dbReference type="EMBL" id="AUXW01000162">
    <property type="protein sequence ID" value="KKE82469.1"/>
    <property type="molecule type" value="Genomic_DNA"/>
</dbReference>
<dbReference type="InterPro" id="IPR029044">
    <property type="entry name" value="Nucleotide-diphossugar_trans"/>
</dbReference>